<reference evidence="3" key="1">
    <citation type="journal article" date="2014" name="Science">
        <title>Ancient hybridizations among the ancestral genomes of bread wheat.</title>
        <authorList>
            <consortium name="International Wheat Genome Sequencing Consortium,"/>
            <person name="Marcussen T."/>
            <person name="Sandve S.R."/>
            <person name="Heier L."/>
            <person name="Spannagl M."/>
            <person name="Pfeifer M."/>
            <person name="Jakobsen K.S."/>
            <person name="Wulff B.B."/>
            <person name="Steuernagel B."/>
            <person name="Mayer K.F."/>
            <person name="Olsen O.A."/>
        </authorList>
    </citation>
    <scope>NUCLEOTIDE SEQUENCE [LARGE SCALE GENOMIC DNA]</scope>
    <source>
        <strain evidence="3">cv. AL8/78</strain>
    </source>
</reference>
<dbReference type="EnsemblPlants" id="AET7Gv20915800.7">
    <property type="protein sequence ID" value="AET7Gv20915800.7"/>
    <property type="gene ID" value="AET7Gv20915800"/>
</dbReference>
<feature type="compositionally biased region" description="Basic and acidic residues" evidence="1">
    <location>
        <begin position="162"/>
        <end position="171"/>
    </location>
</feature>
<feature type="region of interest" description="Disordered" evidence="1">
    <location>
        <begin position="146"/>
        <end position="207"/>
    </location>
</feature>
<feature type="compositionally biased region" description="Basic residues" evidence="1">
    <location>
        <begin position="62"/>
        <end position="88"/>
    </location>
</feature>
<evidence type="ECO:0000313" key="3">
    <source>
        <dbReference type="Proteomes" id="UP000015105"/>
    </source>
</evidence>
<dbReference type="Proteomes" id="UP000015105">
    <property type="component" value="Chromosome 7D"/>
</dbReference>
<organism evidence="2 3">
    <name type="scientific">Aegilops tauschii subsp. strangulata</name>
    <name type="common">Goatgrass</name>
    <dbReference type="NCBI Taxonomy" id="200361"/>
    <lineage>
        <taxon>Eukaryota</taxon>
        <taxon>Viridiplantae</taxon>
        <taxon>Streptophyta</taxon>
        <taxon>Embryophyta</taxon>
        <taxon>Tracheophyta</taxon>
        <taxon>Spermatophyta</taxon>
        <taxon>Magnoliopsida</taxon>
        <taxon>Liliopsida</taxon>
        <taxon>Poales</taxon>
        <taxon>Poaceae</taxon>
        <taxon>BOP clade</taxon>
        <taxon>Pooideae</taxon>
        <taxon>Triticodae</taxon>
        <taxon>Triticeae</taxon>
        <taxon>Triticinae</taxon>
        <taxon>Aegilops</taxon>
    </lineage>
</organism>
<reference evidence="2" key="4">
    <citation type="submission" date="2019-03" db="UniProtKB">
        <authorList>
            <consortium name="EnsemblPlants"/>
        </authorList>
    </citation>
    <scope>IDENTIFICATION</scope>
</reference>
<reference evidence="2" key="5">
    <citation type="journal article" date="2021" name="G3 (Bethesda)">
        <title>Aegilops tauschii genome assembly Aet v5.0 features greater sequence contiguity and improved annotation.</title>
        <authorList>
            <person name="Wang L."/>
            <person name="Zhu T."/>
            <person name="Rodriguez J.C."/>
            <person name="Deal K.R."/>
            <person name="Dubcovsky J."/>
            <person name="McGuire P.E."/>
            <person name="Lux T."/>
            <person name="Spannagl M."/>
            <person name="Mayer K.F.X."/>
            <person name="Baldrich P."/>
            <person name="Meyers B.C."/>
            <person name="Huo N."/>
            <person name="Gu Y.Q."/>
            <person name="Zhou H."/>
            <person name="Devos K.M."/>
            <person name="Bennetzen J.L."/>
            <person name="Unver T."/>
            <person name="Budak H."/>
            <person name="Gulick P.J."/>
            <person name="Galiba G."/>
            <person name="Kalapos B."/>
            <person name="Nelson D.R."/>
            <person name="Li P."/>
            <person name="You F.M."/>
            <person name="Luo M.C."/>
            <person name="Dvorak J."/>
        </authorList>
    </citation>
    <scope>NUCLEOTIDE SEQUENCE [LARGE SCALE GENOMIC DNA]</scope>
    <source>
        <strain evidence="2">cv. AL8/78</strain>
    </source>
</reference>
<feature type="compositionally biased region" description="Basic residues" evidence="1">
    <location>
        <begin position="39"/>
        <end position="48"/>
    </location>
</feature>
<reference evidence="2" key="3">
    <citation type="journal article" date="2017" name="Nature">
        <title>Genome sequence of the progenitor of the wheat D genome Aegilops tauschii.</title>
        <authorList>
            <person name="Luo M.C."/>
            <person name="Gu Y.Q."/>
            <person name="Puiu D."/>
            <person name="Wang H."/>
            <person name="Twardziok S.O."/>
            <person name="Deal K.R."/>
            <person name="Huo N."/>
            <person name="Zhu T."/>
            <person name="Wang L."/>
            <person name="Wang Y."/>
            <person name="McGuire P.E."/>
            <person name="Liu S."/>
            <person name="Long H."/>
            <person name="Ramasamy R.K."/>
            <person name="Rodriguez J.C."/>
            <person name="Van S.L."/>
            <person name="Yuan L."/>
            <person name="Wang Z."/>
            <person name="Xia Z."/>
            <person name="Xiao L."/>
            <person name="Anderson O.D."/>
            <person name="Ouyang S."/>
            <person name="Liang Y."/>
            <person name="Zimin A.V."/>
            <person name="Pertea G."/>
            <person name="Qi P."/>
            <person name="Bennetzen J.L."/>
            <person name="Dai X."/>
            <person name="Dawson M.W."/>
            <person name="Muller H.G."/>
            <person name="Kugler K."/>
            <person name="Rivarola-Duarte L."/>
            <person name="Spannagl M."/>
            <person name="Mayer K.F.X."/>
            <person name="Lu F.H."/>
            <person name="Bevan M.W."/>
            <person name="Leroy P."/>
            <person name="Li P."/>
            <person name="You F.M."/>
            <person name="Sun Q."/>
            <person name="Liu Z."/>
            <person name="Lyons E."/>
            <person name="Wicker T."/>
            <person name="Salzberg S.L."/>
            <person name="Devos K.M."/>
            <person name="Dvorak J."/>
        </authorList>
    </citation>
    <scope>NUCLEOTIDE SEQUENCE [LARGE SCALE GENOMIC DNA]</scope>
    <source>
        <strain evidence="2">cv. AL8/78</strain>
    </source>
</reference>
<accession>A0A453SEX6</accession>
<dbReference type="EnsemblPlants" id="AET7Gv20915800.3">
    <property type="protein sequence ID" value="AET7Gv20915800.3"/>
    <property type="gene ID" value="AET7Gv20915800"/>
</dbReference>
<evidence type="ECO:0000256" key="1">
    <source>
        <dbReference type="SAM" id="MobiDB-lite"/>
    </source>
</evidence>
<sequence length="220" mass="24271">MMGCNAARRADVGGAAGPPRRAEREPERGQLQPPERGVQPRRPHRHVRQQGAVGAGHDGAVRRAHHRAGPVRHLPRPHLQRHQRRRQVRGAPEADVPADRRRRHARAHRRVDADLVRHHLLREPREQAGAFPLGPGAVQRRVAGRDGEGVHAQPGHIRRRLRQGDGEDGEPHAVGGHAHGDPSGLQEDQLRSTGPEDESVVSSPDELARLSMLTASLRVH</sequence>
<keyword evidence="3" id="KW-1185">Reference proteome</keyword>
<feature type="region of interest" description="Disordered" evidence="1">
    <location>
        <begin position="1"/>
        <end position="109"/>
    </location>
</feature>
<dbReference type="Gramene" id="AET7Gv20915800.7">
    <property type="protein sequence ID" value="AET7Gv20915800.7"/>
    <property type="gene ID" value="AET7Gv20915800"/>
</dbReference>
<reference evidence="3" key="2">
    <citation type="journal article" date="2017" name="Nat. Plants">
        <title>The Aegilops tauschii genome reveals multiple impacts of transposons.</title>
        <authorList>
            <person name="Zhao G."/>
            <person name="Zou C."/>
            <person name="Li K."/>
            <person name="Wang K."/>
            <person name="Li T."/>
            <person name="Gao L."/>
            <person name="Zhang X."/>
            <person name="Wang H."/>
            <person name="Yang Z."/>
            <person name="Liu X."/>
            <person name="Jiang W."/>
            <person name="Mao L."/>
            <person name="Kong X."/>
            <person name="Jiao Y."/>
            <person name="Jia J."/>
        </authorList>
    </citation>
    <scope>NUCLEOTIDE SEQUENCE [LARGE SCALE GENOMIC DNA]</scope>
    <source>
        <strain evidence="3">cv. AL8/78</strain>
    </source>
</reference>
<evidence type="ECO:0000313" key="2">
    <source>
        <dbReference type="EnsemblPlants" id="AET7Gv20915800.6"/>
    </source>
</evidence>
<dbReference type="EnsemblPlants" id="AET7Gv20915800.6">
    <property type="protein sequence ID" value="AET7Gv20915800.6"/>
    <property type="gene ID" value="AET7Gv20915800"/>
</dbReference>
<proteinExistence type="predicted"/>
<feature type="compositionally biased region" description="Basic residues" evidence="1">
    <location>
        <begin position="100"/>
        <end position="109"/>
    </location>
</feature>
<dbReference type="Gramene" id="AET7Gv20915800.6">
    <property type="protein sequence ID" value="AET7Gv20915800.6"/>
    <property type="gene ID" value="AET7Gv20915800"/>
</dbReference>
<name>A0A453SEX6_AEGTS</name>
<dbReference type="AlphaFoldDB" id="A0A453SEX6"/>
<dbReference type="Gramene" id="AET7Gv20915800.3">
    <property type="protein sequence ID" value="AET7Gv20915800.3"/>
    <property type="gene ID" value="AET7Gv20915800"/>
</dbReference>
<protein>
    <submittedName>
        <fullName evidence="2">Uncharacterized protein</fullName>
    </submittedName>
</protein>